<dbReference type="EnsemblMetazoa" id="AALB006591-RA">
    <property type="protein sequence ID" value="AALB006591-PA"/>
    <property type="gene ID" value="AALB006591"/>
</dbReference>
<evidence type="ECO:0000256" key="4">
    <source>
        <dbReference type="ARBA" id="ARBA00022490"/>
    </source>
</evidence>
<dbReference type="InterPro" id="IPR038774">
    <property type="entry name" value="CEP162-like"/>
</dbReference>
<dbReference type="PANTHER" id="PTHR34031:SF1">
    <property type="entry name" value="CENTROSOMAL PROTEIN OF 162 KDA"/>
    <property type="match status" value="1"/>
</dbReference>
<dbReference type="AlphaFoldDB" id="A0A182FJ96"/>
<sequence length="547" mass="60572">PNRLDWSNSVDASDRATAYSNYQSTVNVATNSSELTDVEEPDESECFSDGGSTISLGQHSYGQEEAPRLTVLPGDAQQLISSSTAGLQVAGDERSRVPSPVPATCDKSTQPSPTRESPSASGELMMLSKYRELESRLLHLHEQVKDSEERYQSLRIQYESLAQAHRTLRDLYNSKQDESEKLEFDIQHLTKCVEVLRSELKSARNERDFAVELQGLLQSELEDARSDKKKLQESTEKDTRTIQDLQRQCREMERILMRKNPDAISGLIVATKVPQGKSEGEGGTLLRRTPEQTEADVGSIQHTRSYGVLADVQARFSSVQAKYETHIRDLEMQVLSLQEINSKLNERIIQQMEELAIMNANTANQIAAASSVAIGSSTSSSTQTEPAGIGQAPAKRQSVMVQTDHLIAKPLSIRQQQTKRAQAQNKEDAHLLATIGGMRADLATKEKTVQRLTREVEECKKTIRKLQKKKEGLGKSDCGKSPVKVRKKVLENAESAVEATLAESQGAPKAKNLELDHHHKALQEQSTEHDKTSAESSMGFTSKLHVG</sequence>
<evidence type="ECO:0000313" key="12">
    <source>
        <dbReference type="Proteomes" id="UP000069272"/>
    </source>
</evidence>
<evidence type="ECO:0000256" key="8">
    <source>
        <dbReference type="ARBA" id="ARBA00023212"/>
    </source>
</evidence>
<feature type="region of interest" description="Disordered" evidence="10">
    <location>
        <begin position="86"/>
        <end position="122"/>
    </location>
</feature>
<evidence type="ECO:0000256" key="10">
    <source>
        <dbReference type="SAM" id="MobiDB-lite"/>
    </source>
</evidence>
<keyword evidence="4" id="KW-0963">Cytoplasm</keyword>
<dbReference type="STRING" id="7167.A0A182FJ96"/>
<keyword evidence="8" id="KW-0206">Cytoskeleton</keyword>
<evidence type="ECO:0000256" key="1">
    <source>
        <dbReference type="ARBA" id="ARBA00004114"/>
    </source>
</evidence>
<reference evidence="11" key="2">
    <citation type="submission" date="2022-08" db="UniProtKB">
        <authorList>
            <consortium name="EnsemblMetazoa"/>
        </authorList>
    </citation>
    <scope>IDENTIFICATION</scope>
    <source>
        <strain evidence="11">STECLA/ALBI9_A</strain>
    </source>
</reference>
<feature type="region of interest" description="Disordered" evidence="10">
    <location>
        <begin position="376"/>
        <end position="396"/>
    </location>
</feature>
<feature type="region of interest" description="Disordered" evidence="10">
    <location>
        <begin position="222"/>
        <end position="242"/>
    </location>
</feature>
<dbReference type="GO" id="GO:0060271">
    <property type="term" value="P:cilium assembly"/>
    <property type="evidence" value="ECO:0007669"/>
    <property type="project" value="TreeGrafter"/>
</dbReference>
<evidence type="ECO:0000313" key="11">
    <source>
        <dbReference type="EnsemblMetazoa" id="AALB006591-PA"/>
    </source>
</evidence>
<reference evidence="11 12" key="1">
    <citation type="journal article" date="2017" name="G3 (Bethesda)">
        <title>The Physical Genome Mapping of Anopheles albimanus Corrected Scaffold Misassemblies and Identified Interarm Rearrangements in Genus Anopheles.</title>
        <authorList>
            <person name="Artemov G.N."/>
            <person name="Peery A.N."/>
            <person name="Jiang X."/>
            <person name="Tu Z."/>
            <person name="Stegniy V.N."/>
            <person name="Sharakhova M.V."/>
            <person name="Sharakhov I.V."/>
        </authorList>
    </citation>
    <scope>NUCLEOTIDE SEQUENCE [LARGE SCALE GENOMIC DNA]</scope>
    <source>
        <strain evidence="11 12">ALBI9_A</strain>
    </source>
</reference>
<feature type="region of interest" description="Disordered" evidence="10">
    <location>
        <begin position="30"/>
        <end position="62"/>
    </location>
</feature>
<protein>
    <recommendedName>
        <fullName evidence="3">Centrosomal protein of 162 kDa</fullName>
    </recommendedName>
</protein>
<comment type="similarity">
    <text evidence="2">Belongs to the CEP162 family.</text>
</comment>
<feature type="compositionally biased region" description="Acidic residues" evidence="10">
    <location>
        <begin position="36"/>
        <end position="46"/>
    </location>
</feature>
<feature type="region of interest" description="Disordered" evidence="10">
    <location>
        <begin position="275"/>
        <end position="299"/>
    </location>
</feature>
<proteinExistence type="inferred from homology"/>
<name>A0A182FJ96_ANOAL</name>
<evidence type="ECO:0000256" key="6">
    <source>
        <dbReference type="ARBA" id="ARBA00022794"/>
    </source>
</evidence>
<keyword evidence="12" id="KW-1185">Reference proteome</keyword>
<dbReference type="VEuPathDB" id="VectorBase:AALB20_029752"/>
<accession>A0A182FJ96</accession>
<keyword evidence="6" id="KW-0970">Cilium biogenesis/degradation</keyword>
<feature type="compositionally biased region" description="Polar residues" evidence="10">
    <location>
        <begin position="50"/>
        <end position="61"/>
    </location>
</feature>
<feature type="compositionally biased region" description="Polar residues" evidence="10">
    <location>
        <begin position="106"/>
        <end position="120"/>
    </location>
</feature>
<dbReference type="VEuPathDB" id="VectorBase:AALB006591"/>
<keyword evidence="5" id="KW-0493">Microtubule</keyword>
<dbReference type="Gene3D" id="1.10.287.1490">
    <property type="match status" value="1"/>
</dbReference>
<evidence type="ECO:0000256" key="9">
    <source>
        <dbReference type="SAM" id="Coils"/>
    </source>
</evidence>
<evidence type="ECO:0000256" key="2">
    <source>
        <dbReference type="ARBA" id="ARBA00009485"/>
    </source>
</evidence>
<comment type="subcellular location">
    <subcellularLocation>
        <location evidence="1">Cytoplasm</location>
        <location evidence="1">Cytoskeleton</location>
        <location evidence="1">Microtubule organizing center</location>
        <location evidence="1">Centrosome</location>
        <location evidence="1">Centriole</location>
    </subcellularLocation>
</comment>
<feature type="region of interest" description="Disordered" evidence="10">
    <location>
        <begin position="497"/>
        <end position="547"/>
    </location>
</feature>
<dbReference type="PANTHER" id="PTHR34031">
    <property type="entry name" value="CENTROSOMAL PROTEIN OF 162 KDA"/>
    <property type="match status" value="1"/>
</dbReference>
<feature type="coiled-coil region" evidence="9">
    <location>
        <begin position="327"/>
        <end position="361"/>
    </location>
</feature>
<feature type="coiled-coil region" evidence="9">
    <location>
        <begin position="442"/>
        <end position="476"/>
    </location>
</feature>
<evidence type="ECO:0000256" key="3">
    <source>
        <dbReference type="ARBA" id="ARBA00021406"/>
    </source>
</evidence>
<dbReference type="Proteomes" id="UP000069272">
    <property type="component" value="Chromosome X"/>
</dbReference>
<keyword evidence="7 9" id="KW-0175">Coiled coil</keyword>
<evidence type="ECO:0000256" key="7">
    <source>
        <dbReference type="ARBA" id="ARBA00023054"/>
    </source>
</evidence>
<evidence type="ECO:0000256" key="5">
    <source>
        <dbReference type="ARBA" id="ARBA00022701"/>
    </source>
</evidence>
<dbReference type="GO" id="GO:0005879">
    <property type="term" value="C:axonemal microtubule"/>
    <property type="evidence" value="ECO:0007669"/>
    <property type="project" value="TreeGrafter"/>
</dbReference>
<organism evidence="11 12">
    <name type="scientific">Anopheles albimanus</name>
    <name type="common">New world malaria mosquito</name>
    <dbReference type="NCBI Taxonomy" id="7167"/>
    <lineage>
        <taxon>Eukaryota</taxon>
        <taxon>Metazoa</taxon>
        <taxon>Ecdysozoa</taxon>
        <taxon>Arthropoda</taxon>
        <taxon>Hexapoda</taxon>
        <taxon>Insecta</taxon>
        <taxon>Pterygota</taxon>
        <taxon>Neoptera</taxon>
        <taxon>Endopterygota</taxon>
        <taxon>Diptera</taxon>
        <taxon>Nematocera</taxon>
        <taxon>Culicoidea</taxon>
        <taxon>Culicidae</taxon>
        <taxon>Anophelinae</taxon>
        <taxon>Anopheles</taxon>
    </lineage>
</organism>
<dbReference type="GO" id="GO:0005814">
    <property type="term" value="C:centriole"/>
    <property type="evidence" value="ECO:0007669"/>
    <property type="project" value="UniProtKB-SubCell"/>
</dbReference>